<evidence type="ECO:0000313" key="4">
    <source>
        <dbReference type="Proteomes" id="UP000001366"/>
    </source>
</evidence>
<keyword evidence="4" id="KW-1185">Reference proteome</keyword>
<dbReference type="KEGG" id="pmx:PERMA_1936"/>
<evidence type="ECO:0000313" key="3">
    <source>
        <dbReference type="EMBL" id="ACO04521.1"/>
    </source>
</evidence>
<dbReference type="EMBL" id="CP001230">
    <property type="protein sequence ID" value="ACO04521.1"/>
    <property type="molecule type" value="Genomic_DNA"/>
</dbReference>
<feature type="region of interest" description="Disordered" evidence="1">
    <location>
        <begin position="1"/>
        <end position="31"/>
    </location>
</feature>
<evidence type="ECO:0000313" key="2">
    <source>
        <dbReference type="EMBL" id="ACO04175.1"/>
    </source>
</evidence>
<sequence>MDNTARLDYPRVKGGISPAAPGTPKGALPSLPPILRMTRKQSMPGYSKASRGLSVLPRVVGILTDTTISPGLSSRQRGDRWTIHAGRNLPDKEFRYHRTVIVTAAVYPGFGSRLAPLPLTYGHWAGFTPHTSSFEFAQCCVFGKQSPPPGFCDPLPHLNGTACGHPLSRSYGVNLPSSLRRVTPTALGY</sequence>
<dbReference type="EMBL" id="CP001230">
    <property type="protein sequence ID" value="ACO04175.1"/>
    <property type="molecule type" value="Genomic_DNA"/>
</dbReference>
<evidence type="ECO:0000256" key="1">
    <source>
        <dbReference type="SAM" id="MobiDB-lite"/>
    </source>
</evidence>
<protein>
    <submittedName>
        <fullName evidence="3">Uncharacterized protein</fullName>
    </submittedName>
</protein>
<dbReference type="HOGENOM" id="CLU_1474443_0_0_0"/>
<name>C0QQH9_PERMH</name>
<organism evidence="3 4">
    <name type="scientific">Persephonella marina (strain DSM 14350 / EX-H1)</name>
    <dbReference type="NCBI Taxonomy" id="123214"/>
    <lineage>
        <taxon>Bacteria</taxon>
        <taxon>Pseudomonadati</taxon>
        <taxon>Aquificota</taxon>
        <taxon>Aquificia</taxon>
        <taxon>Aquificales</taxon>
        <taxon>Hydrogenothermaceae</taxon>
        <taxon>Persephonella</taxon>
    </lineage>
</organism>
<reference evidence="3" key="1">
    <citation type="submission" date="2008-11" db="EMBL/GenBank/DDBJ databases">
        <authorList>
            <person name="Heidelberg J.F."/>
            <person name="Reysenbach A.-L."/>
            <person name="Nelson W.C."/>
        </authorList>
    </citation>
    <scope>NUCLEOTIDE SEQUENCE</scope>
    <source>
        <strain>EX-H1</strain>
    </source>
</reference>
<dbReference type="eggNOG" id="ENOG50323DM">
    <property type="taxonomic scope" value="Bacteria"/>
</dbReference>
<proteinExistence type="predicted"/>
<dbReference type="PaxDb" id="123214-PERMA_1142"/>
<accession>C0QQH9</accession>
<dbReference type="AntiFam" id="ANF00025">
    <property type="entry name" value="Antisense to 23S rRNA"/>
</dbReference>
<dbReference type="Proteomes" id="UP000001366">
    <property type="component" value="Chromosome"/>
</dbReference>
<reference evidence="3 4" key="2">
    <citation type="journal article" date="2009" name="J. Bacteriol.">
        <title>Complete and draft genome sequences of six members of the Aquificales.</title>
        <authorList>
            <person name="Reysenbach A.L."/>
            <person name="Hamamura N."/>
            <person name="Podar M."/>
            <person name="Griffiths E."/>
            <person name="Ferreira S."/>
            <person name="Hochstein R."/>
            <person name="Heidelberg J."/>
            <person name="Johnson J."/>
            <person name="Mead D."/>
            <person name="Pohorille A."/>
            <person name="Sarmiento M."/>
            <person name="Schweighofer K."/>
            <person name="Seshadri R."/>
            <person name="Voytek M.A."/>
        </authorList>
    </citation>
    <scope>NUCLEOTIDE SEQUENCE [LARGE SCALE GENOMIC DNA]</scope>
    <source>
        <strain evidence="4">DSM 14350 / EX-H1</strain>
        <strain evidence="3">EX-H1</strain>
    </source>
</reference>
<dbReference type="AlphaFoldDB" id="C0QQH9"/>
<gene>
    <name evidence="3" type="ordered locus">PERMA_1142</name>
    <name evidence="2" type="ordered locus">PERMA_1936</name>
</gene>
<dbReference type="KEGG" id="pmx:PERMA_1142"/>